<dbReference type="InterPro" id="IPR035177">
    <property type="entry name" value="TssN"/>
</dbReference>
<sequence length="335" mass="39783">MTQINIKKYFINLLDPKLLVMLFIVLALCIILTMIFGQKVPSFKQKYKGKFYTYLFSFAFIYATAALLGYNKLFSNDNLYEFIFYQISSFIMGIIHCILYRNIFNKFDSQKIGTEYLFALIAVLYALIPFSLIYTFLNSSDFIYLMLGHFIIFFIPTFLNDTFNRAMSIPPKIYKTWMFPENYKDDEGLSDSEMKNMVVFTFLMDRDKNAKKYSVYRAKGPTRVDFGKLFYNFVLDYNDKHPGGQIQIEDQNGLFNWVFFLQPKWYEATKYVDPDLTLYMNGIEENSVVFCLRTEPVMADEREKIKETDYEFTREDERKRSAKKEEEVEVIDQNQ</sequence>
<feature type="region of interest" description="Disordered" evidence="1">
    <location>
        <begin position="315"/>
        <end position="335"/>
    </location>
</feature>
<feature type="compositionally biased region" description="Basic and acidic residues" evidence="1">
    <location>
        <begin position="315"/>
        <end position="326"/>
    </location>
</feature>
<organism evidence="3 4">
    <name type="scientific">Chryseobacterium glaciei</name>
    <dbReference type="NCBI Taxonomy" id="1685010"/>
    <lineage>
        <taxon>Bacteria</taxon>
        <taxon>Pseudomonadati</taxon>
        <taxon>Bacteroidota</taxon>
        <taxon>Flavobacteriia</taxon>
        <taxon>Flavobacteriales</taxon>
        <taxon>Weeksellaceae</taxon>
        <taxon>Chryseobacterium group</taxon>
        <taxon>Chryseobacterium</taxon>
    </lineage>
</organism>
<keyword evidence="2" id="KW-1133">Transmembrane helix</keyword>
<keyword evidence="2" id="KW-0812">Transmembrane</keyword>
<keyword evidence="4" id="KW-1185">Reference proteome</keyword>
<feature type="transmembrane region" description="Helical" evidence="2">
    <location>
        <begin position="18"/>
        <end position="37"/>
    </location>
</feature>
<dbReference type="EMBL" id="CP015199">
    <property type="protein sequence ID" value="ANF49914.1"/>
    <property type="molecule type" value="Genomic_DNA"/>
</dbReference>
<dbReference type="OrthoDB" id="1024052at2"/>
<protein>
    <recommendedName>
        <fullName evidence="5">TssN family type VI secretion system protein</fullName>
    </recommendedName>
</protein>
<dbReference type="Proteomes" id="UP000077824">
    <property type="component" value="Chromosome"/>
</dbReference>
<feature type="transmembrane region" description="Helical" evidence="2">
    <location>
        <begin position="142"/>
        <end position="159"/>
    </location>
</feature>
<evidence type="ECO:0008006" key="5">
    <source>
        <dbReference type="Google" id="ProtNLM"/>
    </source>
</evidence>
<reference evidence="3 4" key="1">
    <citation type="submission" date="2016-04" db="EMBL/GenBank/DDBJ databases">
        <title>Complete Genome Sequence of Chryseobacterium sp. IHBB 10212.</title>
        <authorList>
            <person name="Pal M."/>
            <person name="Swarnkar M.K."/>
            <person name="Kaushal K."/>
            <person name="Chhibber S."/>
            <person name="Singh A.K."/>
            <person name="Gulati A."/>
        </authorList>
    </citation>
    <scope>NUCLEOTIDE SEQUENCE [LARGE SCALE GENOMIC DNA]</scope>
    <source>
        <strain evidence="3 4">IHBB 10212</strain>
    </source>
</reference>
<feature type="transmembrane region" description="Helical" evidence="2">
    <location>
        <begin position="49"/>
        <end position="70"/>
    </location>
</feature>
<evidence type="ECO:0000256" key="1">
    <source>
        <dbReference type="SAM" id="MobiDB-lite"/>
    </source>
</evidence>
<gene>
    <name evidence="3" type="ORF">A0O34_04935</name>
</gene>
<evidence type="ECO:0000256" key="2">
    <source>
        <dbReference type="SAM" id="Phobius"/>
    </source>
</evidence>
<accession>A0A172XSJ9</accession>
<evidence type="ECO:0000313" key="4">
    <source>
        <dbReference type="Proteomes" id="UP000077824"/>
    </source>
</evidence>
<name>A0A172XSJ9_9FLAO</name>
<dbReference type="Pfam" id="PF17555">
    <property type="entry name" value="TssN"/>
    <property type="match status" value="1"/>
</dbReference>
<keyword evidence="2" id="KW-0472">Membrane</keyword>
<proteinExistence type="predicted"/>
<dbReference type="AlphaFoldDB" id="A0A172XSJ9"/>
<dbReference type="KEGG" id="chh:A0O34_04935"/>
<evidence type="ECO:0000313" key="3">
    <source>
        <dbReference type="EMBL" id="ANF49914.1"/>
    </source>
</evidence>
<dbReference type="STRING" id="1685010.A0O34_04935"/>
<feature type="transmembrane region" description="Helical" evidence="2">
    <location>
        <begin position="82"/>
        <end position="104"/>
    </location>
</feature>
<feature type="transmembrane region" description="Helical" evidence="2">
    <location>
        <begin position="116"/>
        <end position="136"/>
    </location>
</feature>
<dbReference type="RefSeq" id="WP_066751981.1">
    <property type="nucleotide sequence ID" value="NZ_CP015199.1"/>
</dbReference>